<keyword evidence="2" id="KW-0812">Transmembrane</keyword>
<name>A0AAW1SXH3_9CHLO</name>
<keyword evidence="4" id="KW-0472">Membrane</keyword>
<accession>A0AAW1SXH3</accession>
<dbReference type="GO" id="GO:0046513">
    <property type="term" value="P:ceramide biosynthetic process"/>
    <property type="evidence" value="ECO:0007669"/>
    <property type="project" value="TreeGrafter"/>
</dbReference>
<dbReference type="EMBL" id="JALJOV010000703">
    <property type="protein sequence ID" value="KAK9861773.1"/>
    <property type="molecule type" value="Genomic_DNA"/>
</dbReference>
<dbReference type="GO" id="GO:0046475">
    <property type="term" value="P:glycerophospholipid catabolic process"/>
    <property type="evidence" value="ECO:0007669"/>
    <property type="project" value="TreeGrafter"/>
</dbReference>
<evidence type="ECO:0000313" key="6">
    <source>
        <dbReference type="EMBL" id="KAK9861773.1"/>
    </source>
</evidence>
<evidence type="ECO:0000256" key="1">
    <source>
        <dbReference type="ARBA" id="ARBA00004167"/>
    </source>
</evidence>
<evidence type="ECO:0008006" key="8">
    <source>
        <dbReference type="Google" id="ProtNLM"/>
    </source>
</evidence>
<evidence type="ECO:0000256" key="2">
    <source>
        <dbReference type="ARBA" id="ARBA00022692"/>
    </source>
</evidence>
<keyword evidence="3" id="KW-1133">Transmembrane helix</keyword>
<evidence type="ECO:0000256" key="3">
    <source>
        <dbReference type="ARBA" id="ARBA00022989"/>
    </source>
</evidence>
<evidence type="ECO:0000256" key="4">
    <source>
        <dbReference type="ARBA" id="ARBA00023136"/>
    </source>
</evidence>
<protein>
    <recommendedName>
        <fullName evidence="8">Sphingomyelin phosphodiesterase 4</fullName>
    </recommendedName>
</protein>
<dbReference type="AlphaFoldDB" id="A0AAW1SXH3"/>
<evidence type="ECO:0000256" key="5">
    <source>
        <dbReference type="SAM" id="MobiDB-lite"/>
    </source>
</evidence>
<reference evidence="6 7" key="1">
    <citation type="journal article" date="2024" name="Nat. Commun.">
        <title>Phylogenomics reveals the evolutionary origins of lichenization in chlorophyte algae.</title>
        <authorList>
            <person name="Puginier C."/>
            <person name="Libourel C."/>
            <person name="Otte J."/>
            <person name="Skaloud P."/>
            <person name="Haon M."/>
            <person name="Grisel S."/>
            <person name="Petersen M."/>
            <person name="Berrin J.G."/>
            <person name="Delaux P.M."/>
            <person name="Dal Grande F."/>
            <person name="Keller J."/>
        </authorList>
    </citation>
    <scope>NUCLEOTIDE SEQUENCE [LARGE SCALE GENOMIC DNA]</scope>
    <source>
        <strain evidence="6 7">SAG 2523</strain>
    </source>
</reference>
<dbReference type="GO" id="GO:0016020">
    <property type="term" value="C:membrane"/>
    <property type="evidence" value="ECO:0007669"/>
    <property type="project" value="UniProtKB-SubCell"/>
</dbReference>
<dbReference type="GO" id="GO:0050290">
    <property type="term" value="F:sphingomyelin phosphodiesterase D activity"/>
    <property type="evidence" value="ECO:0007669"/>
    <property type="project" value="InterPro"/>
</dbReference>
<comment type="subcellular location">
    <subcellularLocation>
        <location evidence="1">Membrane</location>
        <topology evidence="1">Single-pass membrane protein</topology>
    </subcellularLocation>
</comment>
<keyword evidence="7" id="KW-1185">Reference proteome</keyword>
<dbReference type="PANTHER" id="PTHR12988:SF6">
    <property type="entry name" value="SPHINGOMYELIN PHOSPHODIESTERASE 4"/>
    <property type="match status" value="1"/>
</dbReference>
<dbReference type="PANTHER" id="PTHR12988">
    <property type="entry name" value="SPHINGOMYELIN PHOSPHODIESTERASE 4"/>
    <property type="match status" value="1"/>
</dbReference>
<organism evidence="6 7">
    <name type="scientific">Apatococcus fuscideae</name>
    <dbReference type="NCBI Taxonomy" id="2026836"/>
    <lineage>
        <taxon>Eukaryota</taxon>
        <taxon>Viridiplantae</taxon>
        <taxon>Chlorophyta</taxon>
        <taxon>core chlorophytes</taxon>
        <taxon>Trebouxiophyceae</taxon>
        <taxon>Chlorellales</taxon>
        <taxon>Chlorellaceae</taxon>
        <taxon>Apatococcus</taxon>
    </lineage>
</organism>
<evidence type="ECO:0000313" key="7">
    <source>
        <dbReference type="Proteomes" id="UP001485043"/>
    </source>
</evidence>
<gene>
    <name evidence="6" type="ORF">WJX84_002738</name>
</gene>
<dbReference type="Proteomes" id="UP001485043">
    <property type="component" value="Unassembled WGS sequence"/>
</dbReference>
<comment type="caution">
    <text evidence="6">The sequence shown here is derived from an EMBL/GenBank/DDBJ whole genome shotgun (WGS) entry which is preliminary data.</text>
</comment>
<dbReference type="GO" id="GO:0006685">
    <property type="term" value="P:sphingomyelin catabolic process"/>
    <property type="evidence" value="ECO:0007669"/>
    <property type="project" value="TreeGrafter"/>
</dbReference>
<sequence length="749" mass="80474">MDTSITGLLGLLEGQLKITIAQACQAIDSCLDANRDNLRGFFVQCFPALLKQLFGYDGSSWLTTASKNQNDQDAKAIISLLAPDGRLLRAMYSADMDSLVMFNFPLERLPTYTQVLLDSDAGRQAARQWPQYQQSLRLDSSGKPQLHLGVMLYFFFWTAFFVLRGTQAAFAPMPAQGTSGQARGGVSGWTHRAPLRSKTRRGAGPFGNEIYLQLLRLYLDGFLPQDPDAGRGPRAVLGQALLSIMVEFWLVDSEAPQPGAAAAAAAAAAQHQQQQARGMRSLLSSSLLRAQKFEPPPTELMDALSLLARYIAAVEDPSKPGSSPRSAQALQSSWVPWTPVQPLLSSKAGKAVGASFQLGAAGQPPAQAFACHLYRFLRRGLTMWPHQRSITPLVTLYLSYATPWVPQDAGSARVSFSVAAARPSADTSRHLAKQVSGLFAQAFGEHSPSGKGGQQQPQQAATFELDEWQVHVLANMPFFSLLLPLLLDLEASRLAAGSRPDSQDLLKALSVFPAAPDLVSMLTEVETAYNAMIHQQAGWMDSPYAEFIPFMSEQARDWESAAVADTSSSSHSQGSAAAVPSFRLFDRGPQGASARLQQIQATAPRSGPTPDEAFQRAMAMGRAFLPATGERGPGASAEGPASGGPPSPPQPFGGSQGLKLGHPSQVRYKGDSMQRPIASNEIGWLVRLLVWVSTSLNQALQLGSADTGSADAPELLGVLSQASTSLVPLDHQQELAHIEQQLSSFPTSR</sequence>
<proteinExistence type="predicted"/>
<feature type="region of interest" description="Disordered" evidence="5">
    <location>
        <begin position="626"/>
        <end position="667"/>
    </location>
</feature>
<dbReference type="InterPro" id="IPR024129">
    <property type="entry name" value="Sphingomy_SMPD4"/>
</dbReference>
<feature type="compositionally biased region" description="Low complexity" evidence="5">
    <location>
        <begin position="629"/>
        <end position="640"/>
    </location>
</feature>